<dbReference type="Pfam" id="PF07927">
    <property type="entry name" value="HicA_toxin"/>
    <property type="match status" value="1"/>
</dbReference>
<keyword evidence="5" id="KW-0378">Hydrolase</keyword>
<accession>D0GMY5</accession>
<evidence type="ECO:0000256" key="7">
    <source>
        <dbReference type="ARBA" id="ARBA00023016"/>
    </source>
</evidence>
<dbReference type="SUPFAM" id="SSF54786">
    <property type="entry name" value="YcfA/nrd intein domain"/>
    <property type="match status" value="1"/>
</dbReference>
<evidence type="ECO:0000256" key="6">
    <source>
        <dbReference type="ARBA" id="ARBA00022884"/>
    </source>
</evidence>
<evidence type="ECO:0000313" key="9">
    <source>
        <dbReference type="Proteomes" id="UP000004226"/>
    </source>
</evidence>
<evidence type="ECO:0000256" key="1">
    <source>
        <dbReference type="ARBA" id="ARBA00006620"/>
    </source>
</evidence>
<evidence type="ECO:0000313" key="8">
    <source>
        <dbReference type="EMBL" id="EEY34545.1"/>
    </source>
</evidence>
<protein>
    <submittedName>
        <fullName evidence="8">Toxin-antitoxin system, toxin component, HicA family</fullName>
    </submittedName>
</protein>
<sequence>MPMTSKEMIKFLKKNGFVEIQGGKGSHRKFINHSTGKITIVPCHSKELKKGMEQVILKQAGLKK</sequence>
<comment type="caution">
    <text evidence="8">The sequence shown here is derived from an EMBL/GenBank/DDBJ whole genome shotgun (WGS) entry which is preliminary data.</text>
</comment>
<evidence type="ECO:0000256" key="2">
    <source>
        <dbReference type="ARBA" id="ARBA00022649"/>
    </source>
</evidence>
<comment type="similarity">
    <text evidence="1">Belongs to the HicA mRNA interferase family.</text>
</comment>
<dbReference type="GO" id="GO:0004519">
    <property type="term" value="F:endonuclease activity"/>
    <property type="evidence" value="ECO:0007669"/>
    <property type="project" value="UniProtKB-KW"/>
</dbReference>
<keyword evidence="2" id="KW-1277">Toxin-antitoxin system</keyword>
<keyword evidence="3" id="KW-0540">Nuclease</keyword>
<proteinExistence type="inferred from homology"/>
<keyword evidence="4" id="KW-0255">Endonuclease</keyword>
<dbReference type="Gene3D" id="3.30.920.30">
    <property type="entry name" value="Hypothetical protein"/>
    <property type="match status" value="1"/>
</dbReference>
<dbReference type="RefSeq" id="WP_006807847.1">
    <property type="nucleotide sequence ID" value="NZ_ADAD01000153.1"/>
</dbReference>
<dbReference type="GO" id="GO:0003729">
    <property type="term" value="F:mRNA binding"/>
    <property type="evidence" value="ECO:0007669"/>
    <property type="project" value="InterPro"/>
</dbReference>
<keyword evidence="7" id="KW-0346">Stress response</keyword>
<dbReference type="GO" id="GO:0016787">
    <property type="term" value="F:hydrolase activity"/>
    <property type="evidence" value="ECO:0007669"/>
    <property type="project" value="UniProtKB-KW"/>
</dbReference>
<keyword evidence="6" id="KW-0694">RNA-binding</keyword>
<gene>
    <name evidence="8" type="ORF">HMPREF0554_0260</name>
</gene>
<dbReference type="AlphaFoldDB" id="D0GMY5"/>
<organism evidence="8 9">
    <name type="scientific">Pseudoleptotrichia goodfellowii F0264</name>
    <dbReference type="NCBI Taxonomy" id="596323"/>
    <lineage>
        <taxon>Bacteria</taxon>
        <taxon>Fusobacteriati</taxon>
        <taxon>Fusobacteriota</taxon>
        <taxon>Fusobacteriia</taxon>
        <taxon>Fusobacteriales</taxon>
        <taxon>Leptotrichiaceae</taxon>
        <taxon>Pseudoleptotrichia</taxon>
    </lineage>
</organism>
<dbReference type="InterPro" id="IPR012933">
    <property type="entry name" value="HicA_mRNA_interferase"/>
</dbReference>
<keyword evidence="9" id="KW-1185">Reference proteome</keyword>
<dbReference type="Proteomes" id="UP000004226">
    <property type="component" value="Unassembled WGS sequence"/>
</dbReference>
<name>D0GMY5_9FUSO</name>
<reference evidence="8 9" key="1">
    <citation type="submission" date="2009-10" db="EMBL/GenBank/DDBJ databases">
        <authorList>
            <person name="Harkins D.M."/>
            <person name="Madupu R."/>
            <person name="Durkin A.S."/>
            <person name="Torralba M."/>
            <person name="Methe B."/>
            <person name="Sutton G.G."/>
            <person name="Strausberg R.L."/>
            <person name="Nelson K.E."/>
        </authorList>
    </citation>
    <scope>NUCLEOTIDE SEQUENCE [LARGE SCALE GENOMIC DNA]</scope>
    <source>
        <strain evidence="8 9">F0264</strain>
    </source>
</reference>
<dbReference type="EMBL" id="ADAD01000153">
    <property type="protein sequence ID" value="EEY34545.1"/>
    <property type="molecule type" value="Genomic_DNA"/>
</dbReference>
<evidence type="ECO:0000256" key="4">
    <source>
        <dbReference type="ARBA" id="ARBA00022759"/>
    </source>
</evidence>
<evidence type="ECO:0000256" key="3">
    <source>
        <dbReference type="ARBA" id="ARBA00022722"/>
    </source>
</evidence>
<dbReference type="eggNOG" id="ENOG50333XI">
    <property type="taxonomic scope" value="Bacteria"/>
</dbReference>
<dbReference type="InterPro" id="IPR038570">
    <property type="entry name" value="HicA_sf"/>
</dbReference>
<evidence type="ECO:0000256" key="5">
    <source>
        <dbReference type="ARBA" id="ARBA00022801"/>
    </source>
</evidence>